<evidence type="ECO:0000313" key="4">
    <source>
        <dbReference type="Proteomes" id="UP000008641"/>
    </source>
</evidence>
<dbReference type="RefSeq" id="WP_013598057.1">
    <property type="nucleotide sequence ID" value="NC_015144.1"/>
</dbReference>
<dbReference type="PROSITE" id="PS50975">
    <property type="entry name" value="ATP_GRASP"/>
    <property type="match status" value="1"/>
</dbReference>
<dbReference type="GO" id="GO:0005737">
    <property type="term" value="C:cytoplasm"/>
    <property type="evidence" value="ECO:0007669"/>
    <property type="project" value="TreeGrafter"/>
</dbReference>
<dbReference type="PANTHER" id="PTHR21621">
    <property type="entry name" value="RIBOSOMAL PROTEIN S6 MODIFICATION PROTEIN"/>
    <property type="match status" value="1"/>
</dbReference>
<dbReference type="eggNOG" id="COG0189">
    <property type="taxonomic scope" value="Bacteria"/>
</dbReference>
<organism evidence="3 4">
    <name type="scientific">Weeksella virosa (strain ATCC 43766 / DSM 16922 / JCM 21250 / CCUG 30538 / CDC 9751 / IAM 14551 / NBRC 16016 / NCTC 11634 / CL345/78)</name>
    <dbReference type="NCBI Taxonomy" id="865938"/>
    <lineage>
        <taxon>Bacteria</taxon>
        <taxon>Pseudomonadati</taxon>
        <taxon>Bacteroidota</taxon>
        <taxon>Flavobacteriia</taxon>
        <taxon>Flavobacteriales</taxon>
        <taxon>Weeksellaceae</taxon>
        <taxon>Weeksella</taxon>
    </lineage>
</organism>
<dbReference type="GO" id="GO:0009432">
    <property type="term" value="P:SOS response"/>
    <property type="evidence" value="ECO:0007669"/>
    <property type="project" value="TreeGrafter"/>
</dbReference>
<feature type="domain" description="ATP-grasp" evidence="2">
    <location>
        <begin position="159"/>
        <end position="351"/>
    </location>
</feature>
<dbReference type="STRING" id="865938.Weevi_0957"/>
<evidence type="ECO:0000256" key="1">
    <source>
        <dbReference type="PROSITE-ProRule" id="PRU00409"/>
    </source>
</evidence>
<name>F0P1N9_WEEVC</name>
<dbReference type="InterPro" id="IPR013815">
    <property type="entry name" value="ATP_grasp_subdomain_1"/>
</dbReference>
<dbReference type="Gene3D" id="3.30.1490.20">
    <property type="entry name" value="ATP-grasp fold, A domain"/>
    <property type="match status" value="1"/>
</dbReference>
<dbReference type="AlphaFoldDB" id="F0P1N9"/>
<sequence length="376" mass="44135">MLSRTQIKDIVFSIPFLKKYYIKRRIKTTNDLIPLDRLDEELNKAEVVLLDNSIDKNIKVGLVKDGDDYEGYVKERSYYPKYERFLKNNNIQYEYYDIYKSDWQEQAKNYDVVIWHTSSDVSTQDIATNKIYVLEKLLGIKCLPNFHEIWTYEDKINAHYLYQRYDLPEIPTFVTHSKEDALAYIEHCKFPLISKLATGSSSYGVDKINNKEEAEKVIKQSFSHKGRKTYFAYQNQKDYVLFQGFIDDATFDLRIMVVGDKLLGYYRYPNKGDFKASGAGNVEKKAIPAEALELAYKVKELYDATFLATDLLYSEKDKQYYIIESSVFIGVDTPEQLVIDGVAGYYKRVAENSYEFHEGKFWVQELTLKEFFDRSQ</sequence>
<dbReference type="KEGG" id="wvi:Weevi_0957"/>
<evidence type="ECO:0000259" key="2">
    <source>
        <dbReference type="PROSITE" id="PS50975"/>
    </source>
</evidence>
<gene>
    <name evidence="3" type="ordered locus">Weevi_0957</name>
</gene>
<reference evidence="4" key="2">
    <citation type="journal article" date="2011" name="Stand. Genomic Sci.">
        <title>Complete genome sequence of Weeksella virosa type strain (9751T).</title>
        <authorList>
            <person name="Lang E."/>
            <person name="Teshima H."/>
            <person name="Lucas S."/>
            <person name="Lapidus A."/>
            <person name="Hammon N."/>
            <person name="Deshpande S."/>
            <person name="Nolan M."/>
            <person name="Cheng J."/>
            <person name="Pitluck S."/>
            <person name="Liolios K."/>
            <person name="Pagani I."/>
            <person name="Mikhailova N."/>
            <person name="Ivanova N."/>
            <person name="Mavromatis K."/>
            <person name="Pati A."/>
            <person name="Tapia R."/>
            <person name="Han C."/>
            <person name="Goodwin L."/>
            <person name="Chen A."/>
            <person name="Palaniappan K."/>
            <person name="Land M."/>
            <person name="Hauser L."/>
            <person name="Chang Y."/>
            <person name="Jeffries C."/>
            <person name="Brambilla E."/>
            <person name="Kopitz M."/>
            <person name="Rohde M."/>
            <person name="Goker M."/>
            <person name="Tindall B."/>
            <person name="Detter J."/>
            <person name="Woyke T."/>
            <person name="Bristow J."/>
            <person name="Eisen J."/>
            <person name="Markowitz V."/>
            <person name="Hugenholtz P."/>
            <person name="Klenk H."/>
            <person name="Kyrpides N."/>
        </authorList>
    </citation>
    <scope>NUCLEOTIDE SEQUENCE [LARGE SCALE GENOMIC DNA]</scope>
    <source>
        <strain evidence="4">ATCC 43766 / DSM 16922 / JCM 21250 / NBRC 16016 / NCTC 11634 / CL345/78</strain>
    </source>
</reference>
<dbReference type="OrthoDB" id="1704979at2"/>
<dbReference type="Gene3D" id="3.30.470.20">
    <property type="entry name" value="ATP-grasp fold, B domain"/>
    <property type="match status" value="1"/>
</dbReference>
<keyword evidence="4" id="KW-1185">Reference proteome</keyword>
<protein>
    <submittedName>
        <fullName evidence="3">RimK domain protein ATP-grasp</fullName>
    </submittedName>
</protein>
<dbReference type="InterPro" id="IPR013651">
    <property type="entry name" value="ATP-grasp_RimK-type"/>
</dbReference>
<accession>F0P1N9</accession>
<dbReference type="HOGENOM" id="CLU_721217_0_0_10"/>
<dbReference type="Pfam" id="PF08443">
    <property type="entry name" value="RimK"/>
    <property type="match status" value="1"/>
</dbReference>
<keyword evidence="1" id="KW-0067">ATP-binding</keyword>
<dbReference type="PANTHER" id="PTHR21621:SF0">
    <property type="entry name" value="BETA-CITRYLGLUTAMATE SYNTHASE B-RELATED"/>
    <property type="match status" value="1"/>
</dbReference>
<dbReference type="GO" id="GO:0046872">
    <property type="term" value="F:metal ion binding"/>
    <property type="evidence" value="ECO:0007669"/>
    <property type="project" value="InterPro"/>
</dbReference>
<dbReference type="InterPro" id="IPR011761">
    <property type="entry name" value="ATP-grasp"/>
</dbReference>
<dbReference type="GO" id="GO:0018169">
    <property type="term" value="F:ribosomal S6-glutamic acid ligase activity"/>
    <property type="evidence" value="ECO:0007669"/>
    <property type="project" value="TreeGrafter"/>
</dbReference>
<proteinExistence type="predicted"/>
<dbReference type="SUPFAM" id="SSF56059">
    <property type="entry name" value="Glutathione synthetase ATP-binding domain-like"/>
    <property type="match status" value="1"/>
</dbReference>
<reference evidence="3 4" key="1">
    <citation type="journal article" date="2011" name="Stand. Genomic Sci.">
        <title>Complete genome sequence of Weeksella virosa type strain (9751).</title>
        <authorList>
            <person name="Lang E."/>
            <person name="Teshima H."/>
            <person name="Lucas S."/>
            <person name="Lapidus A."/>
            <person name="Hammon N."/>
            <person name="Deshpande S."/>
            <person name="Nolan M."/>
            <person name="Cheng J.F."/>
            <person name="Pitluck S."/>
            <person name="Liolios K."/>
            <person name="Pagani I."/>
            <person name="Mikhailova N."/>
            <person name="Ivanova N."/>
            <person name="Mavromatis K."/>
            <person name="Pati A."/>
            <person name="Tapia R."/>
            <person name="Han C."/>
            <person name="Goodwin L."/>
            <person name="Chen A."/>
            <person name="Palaniappan K."/>
            <person name="Land M."/>
            <person name="Hauser L."/>
            <person name="Chang Y.J."/>
            <person name="Jeffries C.D."/>
            <person name="Brambilla E.M."/>
            <person name="Kopitz M."/>
            <person name="Rohde M."/>
            <person name="Goker M."/>
            <person name="Tindall B.J."/>
            <person name="Detter J.C."/>
            <person name="Woyke T."/>
            <person name="Bristow J."/>
            <person name="Eisen J.A."/>
            <person name="Markowitz V."/>
            <person name="Hugenholtz P."/>
            <person name="Klenk H.P."/>
            <person name="Kyrpides N.C."/>
        </authorList>
    </citation>
    <scope>NUCLEOTIDE SEQUENCE [LARGE SCALE GENOMIC DNA]</scope>
    <source>
        <strain evidence="4">ATCC 43766 / DSM 16922 / JCM 21250 / NBRC 16016 / NCTC 11634 / CL345/78</strain>
    </source>
</reference>
<evidence type="ECO:0000313" key="3">
    <source>
        <dbReference type="EMBL" id="ADX67667.1"/>
    </source>
</evidence>
<dbReference type="EMBL" id="CP002455">
    <property type="protein sequence ID" value="ADX67667.1"/>
    <property type="molecule type" value="Genomic_DNA"/>
</dbReference>
<keyword evidence="1" id="KW-0547">Nucleotide-binding</keyword>
<dbReference type="Proteomes" id="UP000008641">
    <property type="component" value="Chromosome"/>
</dbReference>
<dbReference type="GO" id="GO:0005524">
    <property type="term" value="F:ATP binding"/>
    <property type="evidence" value="ECO:0007669"/>
    <property type="project" value="UniProtKB-UniRule"/>
</dbReference>